<dbReference type="AlphaFoldDB" id="A0AAV0RWC5"/>
<sequence length="62" mass="7580">QLRSLIPLRRESLHEHHRVYGIEFRAQTREKQGREVGTRVSSFDVQTTNRFRLQDRRIKENF</sequence>
<feature type="non-terminal residue" evidence="1">
    <location>
        <position position="1"/>
    </location>
</feature>
<comment type="caution">
    <text evidence="1">The sequence shown here is derived from an EMBL/GenBank/DDBJ whole genome shotgun (WGS) entry which is preliminary data.</text>
</comment>
<accession>A0AAV0RWC5</accession>
<keyword evidence="2" id="KW-1185">Reference proteome</keyword>
<reference evidence="1" key="1">
    <citation type="submission" date="2022-08" db="EMBL/GenBank/DDBJ databases">
        <authorList>
            <person name="Gutierrez-Valencia J."/>
        </authorList>
    </citation>
    <scope>NUCLEOTIDE SEQUENCE</scope>
</reference>
<gene>
    <name evidence="1" type="ORF">LITE_LOCUS50068</name>
</gene>
<organism evidence="1 2">
    <name type="scientific">Linum tenue</name>
    <dbReference type="NCBI Taxonomy" id="586396"/>
    <lineage>
        <taxon>Eukaryota</taxon>
        <taxon>Viridiplantae</taxon>
        <taxon>Streptophyta</taxon>
        <taxon>Embryophyta</taxon>
        <taxon>Tracheophyta</taxon>
        <taxon>Spermatophyta</taxon>
        <taxon>Magnoliopsida</taxon>
        <taxon>eudicotyledons</taxon>
        <taxon>Gunneridae</taxon>
        <taxon>Pentapetalae</taxon>
        <taxon>rosids</taxon>
        <taxon>fabids</taxon>
        <taxon>Malpighiales</taxon>
        <taxon>Linaceae</taxon>
        <taxon>Linum</taxon>
    </lineage>
</organism>
<evidence type="ECO:0000313" key="2">
    <source>
        <dbReference type="Proteomes" id="UP001154282"/>
    </source>
</evidence>
<dbReference type="EMBL" id="CAMGYJ010000011">
    <property type="protein sequence ID" value="CAI0563918.1"/>
    <property type="molecule type" value="Genomic_DNA"/>
</dbReference>
<name>A0AAV0RWC5_9ROSI</name>
<evidence type="ECO:0000313" key="1">
    <source>
        <dbReference type="EMBL" id="CAI0563918.1"/>
    </source>
</evidence>
<protein>
    <submittedName>
        <fullName evidence="1">Uncharacterized protein</fullName>
    </submittedName>
</protein>
<dbReference type="Proteomes" id="UP001154282">
    <property type="component" value="Unassembled WGS sequence"/>
</dbReference>
<proteinExistence type="predicted"/>